<dbReference type="SFLD" id="SFLDG01014">
    <property type="entry name" value="Terpene_Cyclase_Like_1_N-term"/>
    <property type="match status" value="2"/>
</dbReference>
<keyword evidence="2" id="KW-0479">Metal-binding</keyword>
<dbReference type="Proteomes" id="UP001412067">
    <property type="component" value="Unassembled WGS sequence"/>
</dbReference>
<evidence type="ECO:0000256" key="1">
    <source>
        <dbReference type="ARBA" id="ARBA00001946"/>
    </source>
</evidence>
<dbReference type="Pfam" id="PF01397">
    <property type="entry name" value="Terpene_synth"/>
    <property type="match status" value="1"/>
</dbReference>
<keyword evidence="6" id="KW-1185">Reference proteome</keyword>
<evidence type="ECO:0000256" key="3">
    <source>
        <dbReference type="ARBA" id="ARBA00022842"/>
    </source>
</evidence>
<dbReference type="Gene3D" id="1.50.10.160">
    <property type="match status" value="2"/>
</dbReference>
<dbReference type="PANTHER" id="PTHR31739">
    <property type="entry name" value="ENT-COPALYL DIPHOSPHATE SYNTHASE, CHLOROPLASTIC"/>
    <property type="match status" value="1"/>
</dbReference>
<dbReference type="PANTHER" id="PTHR31739:SF4">
    <property type="entry name" value="ENT-COPALYL DIPHOSPHATE SYNTHASE, CHLOROPLASTIC"/>
    <property type="match status" value="1"/>
</dbReference>
<reference evidence="5 6" key="1">
    <citation type="journal article" date="2022" name="Nat. Plants">
        <title>Genomes of leafy and leafless Platanthera orchids illuminate the evolution of mycoheterotrophy.</title>
        <authorList>
            <person name="Li M.H."/>
            <person name="Liu K.W."/>
            <person name="Li Z."/>
            <person name="Lu H.C."/>
            <person name="Ye Q.L."/>
            <person name="Zhang D."/>
            <person name="Wang J.Y."/>
            <person name="Li Y.F."/>
            <person name="Zhong Z.M."/>
            <person name="Liu X."/>
            <person name="Yu X."/>
            <person name="Liu D.K."/>
            <person name="Tu X.D."/>
            <person name="Liu B."/>
            <person name="Hao Y."/>
            <person name="Liao X.Y."/>
            <person name="Jiang Y.T."/>
            <person name="Sun W.H."/>
            <person name="Chen J."/>
            <person name="Chen Y.Q."/>
            <person name="Ai Y."/>
            <person name="Zhai J.W."/>
            <person name="Wu S.S."/>
            <person name="Zhou Z."/>
            <person name="Hsiao Y.Y."/>
            <person name="Wu W.L."/>
            <person name="Chen Y.Y."/>
            <person name="Lin Y.F."/>
            <person name="Hsu J.L."/>
            <person name="Li C.Y."/>
            <person name="Wang Z.W."/>
            <person name="Zhao X."/>
            <person name="Zhong W.Y."/>
            <person name="Ma X.K."/>
            <person name="Ma L."/>
            <person name="Huang J."/>
            <person name="Chen G.Z."/>
            <person name="Huang M.Z."/>
            <person name="Huang L."/>
            <person name="Peng D.H."/>
            <person name="Luo Y.B."/>
            <person name="Zou S.Q."/>
            <person name="Chen S.P."/>
            <person name="Lan S."/>
            <person name="Tsai W.C."/>
            <person name="Van de Peer Y."/>
            <person name="Liu Z.J."/>
        </authorList>
    </citation>
    <scope>NUCLEOTIDE SEQUENCE [LARGE SCALE GENOMIC DNA]</scope>
    <source>
        <strain evidence="5">Lor288</strain>
    </source>
</reference>
<evidence type="ECO:0000313" key="6">
    <source>
        <dbReference type="Proteomes" id="UP001412067"/>
    </source>
</evidence>
<protein>
    <recommendedName>
        <fullName evidence="4">Terpene synthase N-terminal domain-containing protein</fullName>
    </recommendedName>
</protein>
<name>A0ABR2LU18_9ASPA</name>
<evidence type="ECO:0000313" key="5">
    <source>
        <dbReference type="EMBL" id="KAK8950389.1"/>
    </source>
</evidence>
<evidence type="ECO:0000259" key="4">
    <source>
        <dbReference type="Pfam" id="PF01397"/>
    </source>
</evidence>
<dbReference type="InterPro" id="IPR050148">
    <property type="entry name" value="Terpene_synthase-like"/>
</dbReference>
<comment type="caution">
    <text evidence="5">The sequence shown here is derived from an EMBL/GenBank/DDBJ whole genome shotgun (WGS) entry which is preliminary data.</text>
</comment>
<keyword evidence="3" id="KW-0460">Magnesium</keyword>
<feature type="domain" description="Terpene synthase N-terminal" evidence="4">
    <location>
        <begin position="115"/>
        <end position="203"/>
    </location>
</feature>
<accession>A0ABR2LU18</accession>
<sequence>MLRSMNDGEITSSAYDTAWVSMVPILAGDGGGGPQFPSSLRWIIDNQLDDGSWGHDNFFSAHDRIISTLACVVALSSWSVCPEQCKRGLIRIPMELMHRVPTSMLFSLEGMPGLEWKKLLRLQSIDGSFFFSPASTAFALMETGDENCRSYLSKLVERFHGGVPNVYPVDLFERLWAVDRLQRLGISHHFEAEIEVLMDYVLKLSISFFFSL</sequence>
<dbReference type="SUPFAM" id="SSF48239">
    <property type="entry name" value="Terpenoid cyclases/Protein prenyltransferases"/>
    <property type="match status" value="1"/>
</dbReference>
<dbReference type="InterPro" id="IPR008930">
    <property type="entry name" value="Terpenoid_cyclase/PrenylTrfase"/>
</dbReference>
<gene>
    <name evidence="5" type="ORF">KSP40_PGU000370</name>
</gene>
<dbReference type="InterPro" id="IPR001906">
    <property type="entry name" value="Terpene_synth_N"/>
</dbReference>
<dbReference type="Gene3D" id="1.50.10.130">
    <property type="entry name" value="Terpene synthase, N-terminal domain"/>
    <property type="match status" value="1"/>
</dbReference>
<comment type="cofactor">
    <cofactor evidence="1">
        <name>Mg(2+)</name>
        <dbReference type="ChEBI" id="CHEBI:18420"/>
    </cofactor>
</comment>
<evidence type="ECO:0000256" key="2">
    <source>
        <dbReference type="ARBA" id="ARBA00022723"/>
    </source>
</evidence>
<proteinExistence type="predicted"/>
<dbReference type="InterPro" id="IPR036965">
    <property type="entry name" value="Terpene_synth_N_sf"/>
</dbReference>
<organism evidence="5 6">
    <name type="scientific">Platanthera guangdongensis</name>
    <dbReference type="NCBI Taxonomy" id="2320717"/>
    <lineage>
        <taxon>Eukaryota</taxon>
        <taxon>Viridiplantae</taxon>
        <taxon>Streptophyta</taxon>
        <taxon>Embryophyta</taxon>
        <taxon>Tracheophyta</taxon>
        <taxon>Spermatophyta</taxon>
        <taxon>Magnoliopsida</taxon>
        <taxon>Liliopsida</taxon>
        <taxon>Asparagales</taxon>
        <taxon>Orchidaceae</taxon>
        <taxon>Orchidoideae</taxon>
        <taxon>Orchideae</taxon>
        <taxon>Orchidinae</taxon>
        <taxon>Platanthera</taxon>
    </lineage>
</organism>
<dbReference type="EMBL" id="JBBWWR010000015">
    <property type="protein sequence ID" value="KAK8950389.1"/>
    <property type="molecule type" value="Genomic_DNA"/>
</dbReference>